<organism evidence="1">
    <name type="scientific">Pieris brassicae granulosis virus</name>
    <name type="common">PbGV</name>
    <name type="synonym">Pieris brassicae granulovirus</name>
    <dbReference type="NCBI Taxonomy" id="10465"/>
    <lineage>
        <taxon>Viruses</taxon>
        <taxon>Viruses incertae sedis</taxon>
        <taxon>Naldaviricetes</taxon>
        <taxon>Lefavirales</taxon>
        <taxon>Baculoviridae</taxon>
        <taxon>Betabaculovirus</taxon>
        <taxon>Betabaculovirus arrapae</taxon>
    </lineage>
</organism>
<name>A0A7G9U8Q6_GVPB</name>
<accession>A0A7G9U8Q6</accession>
<sequence>MRPQQNVLKFATICQFIKKTIIMCRRLPLTMCKGVQTMLNECHAQKFIRTKTNYC</sequence>
<dbReference type="EMBL" id="MN750572">
    <property type="protein sequence ID" value="QNN89487.1"/>
    <property type="molecule type" value="Genomic_DNA"/>
</dbReference>
<proteinExistence type="predicted"/>
<protein>
    <submittedName>
        <fullName evidence="1">Uncharacterized protein</fullName>
    </submittedName>
</protein>
<reference evidence="1" key="1">
    <citation type="submission" date="2019-11" db="EMBL/GenBank/DDBJ databases">
        <title>Studies on the baculoviruses infecting the caterpillars, Spilarctia obliqua Walker (Erebidae) and Pieris brassicae Linn. (Pieridae) (Insecta: Lepidoptera).</title>
        <authorList>
            <person name="Paul S."/>
            <person name="Arumugaperumal A."/>
            <person name="Sathiya Balasingh Thangapandi E.J.J."/>
            <person name="Sarjubala Devi H."/>
            <person name="Johnson T."/>
            <person name="Maisnam S."/>
            <person name="Krishnavel S."/>
            <person name="Soman Syamala S."/>
            <person name="Ramamoorthy S."/>
            <person name="Karthikeyan R."/>
            <person name="Subburaman C."/>
            <person name="Jeyaprakash R."/>
            <person name="Azhaguchamy M."/>
            <person name="Ramaiyer V."/>
            <person name="Sivasubramaniam S."/>
        </authorList>
    </citation>
    <scope>NUCLEOTIDE SEQUENCE</scope>
    <source>
        <strain evidence="1">Manipur</strain>
    </source>
</reference>
<evidence type="ECO:0000313" key="1">
    <source>
        <dbReference type="EMBL" id="QNN89487.1"/>
    </source>
</evidence>
<organismHost>
    <name type="scientific">Pieris brassicae</name>
    <name type="common">White butterfly</name>
    <name type="synonym">Large white butterfly</name>
    <dbReference type="NCBI Taxonomy" id="7116"/>
</organismHost>